<keyword evidence="2" id="KW-1185">Reference proteome</keyword>
<reference evidence="1 2" key="1">
    <citation type="submission" date="2018-06" db="EMBL/GenBank/DDBJ databases">
        <title>Complete Genomes of Monosporascus.</title>
        <authorList>
            <person name="Robinson A.J."/>
            <person name="Natvig D.O."/>
        </authorList>
    </citation>
    <scope>NUCLEOTIDE SEQUENCE [LARGE SCALE GENOMIC DNA]</scope>
    <source>
        <strain evidence="1 2">CBS 110550</strain>
    </source>
</reference>
<comment type="caution">
    <text evidence="1">The sequence shown here is derived from an EMBL/GenBank/DDBJ whole genome shotgun (WGS) entry which is preliminary data.</text>
</comment>
<organism evidence="1 2">
    <name type="scientific">Monosporascus ibericus</name>
    <dbReference type="NCBI Taxonomy" id="155417"/>
    <lineage>
        <taxon>Eukaryota</taxon>
        <taxon>Fungi</taxon>
        <taxon>Dikarya</taxon>
        <taxon>Ascomycota</taxon>
        <taxon>Pezizomycotina</taxon>
        <taxon>Sordariomycetes</taxon>
        <taxon>Xylariomycetidae</taxon>
        <taxon>Xylariales</taxon>
        <taxon>Xylariales incertae sedis</taxon>
        <taxon>Monosporascus</taxon>
    </lineage>
</organism>
<evidence type="ECO:0000313" key="2">
    <source>
        <dbReference type="Proteomes" id="UP000293360"/>
    </source>
</evidence>
<sequence length="246" mass="27457">MLKQEPDDFDRASPLTSRHERRNAIIVIDISFGPLSQKHLDHFGGVTLENHEKGEFPGPISSIHVAASGYQTSAHVGVTAGRGIIEDRPAFGRRIETDCGISLVFTRSQLQDITVVDMAMRVNRTDVKETLIEHAVAHNQECVFTRMHLHRNASLGGCRKYEVDVVCRLLRSGVDSHPRDDDDTRPLELVLECRSTLSCPVRDEKWFTGDYERSVTAAELLAQQCGVTEPATKLKGTPIYGGWYES</sequence>
<evidence type="ECO:0000313" key="1">
    <source>
        <dbReference type="EMBL" id="RYP09875.1"/>
    </source>
</evidence>
<proteinExistence type="predicted"/>
<gene>
    <name evidence="1" type="ORF">DL764_001009</name>
</gene>
<dbReference type="EMBL" id="QJNU01000028">
    <property type="protein sequence ID" value="RYP09875.1"/>
    <property type="molecule type" value="Genomic_DNA"/>
</dbReference>
<protein>
    <submittedName>
        <fullName evidence="1">Uncharacterized protein</fullName>
    </submittedName>
</protein>
<name>A0A4Q4TR79_9PEZI</name>
<dbReference type="AlphaFoldDB" id="A0A4Q4TR79"/>
<accession>A0A4Q4TR79</accession>
<dbReference type="Proteomes" id="UP000293360">
    <property type="component" value="Unassembled WGS sequence"/>
</dbReference>
<dbReference type="OrthoDB" id="4778048at2759"/>